<dbReference type="Proteomes" id="UP001497472">
    <property type="component" value="Unassembled WGS sequence"/>
</dbReference>
<proteinExistence type="predicted"/>
<keyword evidence="2" id="KW-1185">Reference proteome</keyword>
<name>A0AAV1JF23_9NEOP</name>
<gene>
    <name evidence="1" type="ORF">LNINA_LOCUS6592</name>
</gene>
<dbReference type="AlphaFoldDB" id="A0AAV1JF23"/>
<evidence type="ECO:0008006" key="3">
    <source>
        <dbReference type="Google" id="ProtNLM"/>
    </source>
</evidence>
<evidence type="ECO:0000313" key="2">
    <source>
        <dbReference type="Proteomes" id="UP001497472"/>
    </source>
</evidence>
<sequence>MQPGAPFSNENVYFERCEEFIYLGSMMTSDNNPSKEIGRRAINHASKLLLLSGYFRSRLFKKNTKLILYKTFLRPVLTNASETRALSKREKRALLIFERKILRRIFGPICVDVTREDIGTERMRDSNMIQILCDVNFPYTFLEGTLQGCV</sequence>
<comment type="caution">
    <text evidence="1">The sequence shown here is derived from an EMBL/GenBank/DDBJ whole genome shotgun (WGS) entry which is preliminary data.</text>
</comment>
<protein>
    <recommendedName>
        <fullName evidence="3">Maturase K</fullName>
    </recommendedName>
</protein>
<reference evidence="1 2" key="1">
    <citation type="submission" date="2023-11" db="EMBL/GenBank/DDBJ databases">
        <authorList>
            <person name="Okamura Y."/>
        </authorList>
    </citation>
    <scope>NUCLEOTIDE SEQUENCE [LARGE SCALE GENOMIC DNA]</scope>
</reference>
<dbReference type="EMBL" id="CAVLEF010000009">
    <property type="protein sequence ID" value="CAK1547095.1"/>
    <property type="molecule type" value="Genomic_DNA"/>
</dbReference>
<evidence type="ECO:0000313" key="1">
    <source>
        <dbReference type="EMBL" id="CAK1547095.1"/>
    </source>
</evidence>
<accession>A0AAV1JF23</accession>
<organism evidence="1 2">
    <name type="scientific">Leptosia nina</name>
    <dbReference type="NCBI Taxonomy" id="320188"/>
    <lineage>
        <taxon>Eukaryota</taxon>
        <taxon>Metazoa</taxon>
        <taxon>Ecdysozoa</taxon>
        <taxon>Arthropoda</taxon>
        <taxon>Hexapoda</taxon>
        <taxon>Insecta</taxon>
        <taxon>Pterygota</taxon>
        <taxon>Neoptera</taxon>
        <taxon>Endopterygota</taxon>
        <taxon>Lepidoptera</taxon>
        <taxon>Glossata</taxon>
        <taxon>Ditrysia</taxon>
        <taxon>Papilionoidea</taxon>
        <taxon>Pieridae</taxon>
        <taxon>Pierinae</taxon>
        <taxon>Leptosia</taxon>
    </lineage>
</organism>